<dbReference type="Pfam" id="PF03466">
    <property type="entry name" value="LysR_substrate"/>
    <property type="match status" value="1"/>
</dbReference>
<dbReference type="CDD" id="cd08422">
    <property type="entry name" value="PBP2_CrgA_like"/>
    <property type="match status" value="1"/>
</dbReference>
<dbReference type="InterPro" id="IPR058163">
    <property type="entry name" value="LysR-type_TF_proteobact-type"/>
</dbReference>
<comment type="caution">
    <text evidence="6">The sequence shown here is derived from an EMBL/GenBank/DDBJ whole genome shotgun (WGS) entry which is preliminary data.</text>
</comment>
<evidence type="ECO:0000256" key="2">
    <source>
        <dbReference type="ARBA" id="ARBA00023015"/>
    </source>
</evidence>
<evidence type="ECO:0000313" key="7">
    <source>
        <dbReference type="Proteomes" id="UP000321638"/>
    </source>
</evidence>
<dbReference type="EMBL" id="VDUZ01000066">
    <property type="protein sequence ID" value="TXL70070.1"/>
    <property type="molecule type" value="Genomic_DNA"/>
</dbReference>
<proteinExistence type="inferred from homology"/>
<dbReference type="RefSeq" id="WP_147851901.1">
    <property type="nucleotide sequence ID" value="NZ_VDUZ01000066.1"/>
</dbReference>
<dbReference type="Pfam" id="PF00126">
    <property type="entry name" value="HTH_1"/>
    <property type="match status" value="1"/>
</dbReference>
<evidence type="ECO:0000259" key="5">
    <source>
        <dbReference type="PROSITE" id="PS50931"/>
    </source>
</evidence>
<dbReference type="Gene3D" id="3.40.190.290">
    <property type="match status" value="1"/>
</dbReference>
<dbReference type="Proteomes" id="UP000321638">
    <property type="component" value="Unassembled WGS sequence"/>
</dbReference>
<dbReference type="PANTHER" id="PTHR30537">
    <property type="entry name" value="HTH-TYPE TRANSCRIPTIONAL REGULATOR"/>
    <property type="match status" value="1"/>
</dbReference>
<comment type="similarity">
    <text evidence="1">Belongs to the LysR transcriptional regulatory family.</text>
</comment>
<accession>A0A5C8P8V2</accession>
<keyword evidence="7" id="KW-1185">Reference proteome</keyword>
<gene>
    <name evidence="6" type="ORF">FHP25_36270</name>
</gene>
<dbReference type="GO" id="GO:0003700">
    <property type="term" value="F:DNA-binding transcription factor activity"/>
    <property type="evidence" value="ECO:0007669"/>
    <property type="project" value="InterPro"/>
</dbReference>
<protein>
    <submittedName>
        <fullName evidence="6">LysR family transcriptional regulator</fullName>
    </submittedName>
</protein>
<keyword evidence="4" id="KW-0804">Transcription</keyword>
<dbReference type="GO" id="GO:0003677">
    <property type="term" value="F:DNA binding"/>
    <property type="evidence" value="ECO:0007669"/>
    <property type="project" value="UniProtKB-KW"/>
</dbReference>
<feature type="domain" description="HTH lysR-type" evidence="5">
    <location>
        <begin position="1"/>
        <end position="59"/>
    </location>
</feature>
<keyword evidence="2" id="KW-0805">Transcription regulation</keyword>
<dbReference type="InterPro" id="IPR000847">
    <property type="entry name" value="LysR_HTH_N"/>
</dbReference>
<dbReference type="InterPro" id="IPR005119">
    <property type="entry name" value="LysR_subst-bd"/>
</dbReference>
<name>A0A5C8P8V2_9HYPH</name>
<dbReference type="SUPFAM" id="SSF46785">
    <property type="entry name" value="Winged helix' DNA-binding domain"/>
    <property type="match status" value="1"/>
</dbReference>
<dbReference type="InterPro" id="IPR036390">
    <property type="entry name" value="WH_DNA-bd_sf"/>
</dbReference>
<evidence type="ECO:0000256" key="1">
    <source>
        <dbReference type="ARBA" id="ARBA00009437"/>
    </source>
</evidence>
<dbReference type="FunFam" id="3.40.190.290:FF:000001">
    <property type="entry name" value="Transcriptional regulator, LysR family"/>
    <property type="match status" value="1"/>
</dbReference>
<evidence type="ECO:0000313" key="6">
    <source>
        <dbReference type="EMBL" id="TXL70070.1"/>
    </source>
</evidence>
<dbReference type="InterPro" id="IPR036388">
    <property type="entry name" value="WH-like_DNA-bd_sf"/>
</dbReference>
<keyword evidence="3" id="KW-0238">DNA-binding</keyword>
<evidence type="ECO:0000256" key="3">
    <source>
        <dbReference type="ARBA" id="ARBA00023125"/>
    </source>
</evidence>
<dbReference type="PROSITE" id="PS50931">
    <property type="entry name" value="HTH_LYSR"/>
    <property type="match status" value="1"/>
</dbReference>
<dbReference type="PANTHER" id="PTHR30537:SF5">
    <property type="entry name" value="HTH-TYPE TRANSCRIPTIONAL ACTIVATOR TTDR-RELATED"/>
    <property type="match status" value="1"/>
</dbReference>
<dbReference type="OrthoDB" id="9812435at2"/>
<dbReference type="AlphaFoldDB" id="A0A5C8P8V2"/>
<evidence type="ECO:0000256" key="4">
    <source>
        <dbReference type="ARBA" id="ARBA00023163"/>
    </source>
</evidence>
<organism evidence="6 7">
    <name type="scientific">Vineibacter terrae</name>
    <dbReference type="NCBI Taxonomy" id="2586908"/>
    <lineage>
        <taxon>Bacteria</taxon>
        <taxon>Pseudomonadati</taxon>
        <taxon>Pseudomonadota</taxon>
        <taxon>Alphaproteobacteria</taxon>
        <taxon>Hyphomicrobiales</taxon>
        <taxon>Vineibacter</taxon>
    </lineage>
</organism>
<sequence>MDRLTQIEAFVAAVDHGSLTKAARDQNVTPAMIGRRIDALEKRLGVKLLHRSTRHLALTEEGANYVAQCRRILSDLDETEEALAQSRHDVTGRLMVSAPASFGRKHVAAHAPAFLQKYPQVEVSFNLSDQIVDVVRDRCDLAIRMGGVIDPNVVAIRLATNRRVVCGSPAYFFRHGVPQTLEEVTRHNCLAFNTSGAERRPWQFSRNGRVVSVQVNGTLDCNDGDLLHAWTLQGLGMQWRSLWEITEQLSKGELVTVLDDFALPDYDVMAVYPRNRYVPERVRRFISHLKAVYSSKGYWKPS</sequence>
<reference evidence="6 7" key="1">
    <citation type="submission" date="2019-06" db="EMBL/GenBank/DDBJ databases">
        <title>New taxonomy in bacterial strain CC-CFT640, isolated from vineyard.</title>
        <authorList>
            <person name="Lin S.-Y."/>
            <person name="Tsai C.-F."/>
            <person name="Young C.-C."/>
        </authorList>
    </citation>
    <scope>NUCLEOTIDE SEQUENCE [LARGE SCALE GENOMIC DNA]</scope>
    <source>
        <strain evidence="6 7">CC-CFT640</strain>
    </source>
</reference>
<dbReference type="SUPFAM" id="SSF53850">
    <property type="entry name" value="Periplasmic binding protein-like II"/>
    <property type="match status" value="1"/>
</dbReference>
<dbReference type="FunFam" id="1.10.10.10:FF:000001">
    <property type="entry name" value="LysR family transcriptional regulator"/>
    <property type="match status" value="1"/>
</dbReference>
<dbReference type="Gene3D" id="1.10.10.10">
    <property type="entry name" value="Winged helix-like DNA-binding domain superfamily/Winged helix DNA-binding domain"/>
    <property type="match status" value="1"/>
</dbReference>